<evidence type="ECO:0000313" key="2">
    <source>
        <dbReference type="EMBL" id="BAU57426.2"/>
    </source>
</evidence>
<evidence type="ECO:0000313" key="3">
    <source>
        <dbReference type="Proteomes" id="UP000218890"/>
    </source>
</evidence>
<reference evidence="2" key="1">
    <citation type="submission" date="2016-02" db="EMBL/GenBank/DDBJ databases">
        <title>Halorhodospira halochloris DSM-1059 complete genome, version 2.</title>
        <authorList>
            <person name="Tsukatani Y."/>
        </authorList>
    </citation>
    <scope>NUCLEOTIDE SEQUENCE</scope>
    <source>
        <strain evidence="2">DSM 1059</strain>
    </source>
</reference>
<sequence>MAGMALFGMGAALLGLSWEFQILSAALSGVLLIPLALKALKKLTPGELSQSLDDPRLRGQQFKVYTDSGGQARVTVFGDEFMARPSSIDQSLKDGSLVRIVRFEGNTAIVTPND</sequence>
<dbReference type="AlphaFoldDB" id="A0A0X8X8C0"/>
<dbReference type="InterPro" id="IPR012340">
    <property type="entry name" value="NA-bd_OB-fold"/>
</dbReference>
<dbReference type="Gene3D" id="2.40.50.140">
    <property type="entry name" value="Nucleic acid-binding proteins"/>
    <property type="match status" value="1"/>
</dbReference>
<dbReference type="InterPro" id="IPR002810">
    <property type="entry name" value="NfeD-like_C"/>
</dbReference>
<dbReference type="KEGG" id="hhk:HH1059_07360"/>
<dbReference type="Pfam" id="PF01957">
    <property type="entry name" value="NfeD"/>
    <property type="match status" value="1"/>
</dbReference>
<gene>
    <name evidence="2" type="ORF">HH1059_07360</name>
</gene>
<organism evidence="2 3">
    <name type="scientific">Halorhodospira halochloris</name>
    <name type="common">Ectothiorhodospira halochloris</name>
    <dbReference type="NCBI Taxonomy" id="1052"/>
    <lineage>
        <taxon>Bacteria</taxon>
        <taxon>Pseudomonadati</taxon>
        <taxon>Pseudomonadota</taxon>
        <taxon>Gammaproteobacteria</taxon>
        <taxon>Chromatiales</taxon>
        <taxon>Ectothiorhodospiraceae</taxon>
        <taxon>Halorhodospira</taxon>
    </lineage>
</organism>
<evidence type="ECO:0000259" key="1">
    <source>
        <dbReference type="Pfam" id="PF01957"/>
    </source>
</evidence>
<accession>A0A0X8X8C0</accession>
<name>A0A0X8X8C0_HALHR</name>
<proteinExistence type="predicted"/>
<feature type="domain" description="NfeD-like C-terminal" evidence="1">
    <location>
        <begin position="57"/>
        <end position="112"/>
    </location>
</feature>
<dbReference type="EMBL" id="AP017372">
    <property type="protein sequence ID" value="BAU57426.2"/>
    <property type="molecule type" value="Genomic_DNA"/>
</dbReference>
<keyword evidence="3" id="KW-1185">Reference proteome</keyword>
<protein>
    <recommendedName>
        <fullName evidence="1">NfeD-like C-terminal domain-containing protein</fullName>
    </recommendedName>
</protein>
<dbReference type="Proteomes" id="UP000218890">
    <property type="component" value="Chromosome"/>
</dbReference>